<proteinExistence type="predicted"/>
<dbReference type="EMBL" id="CP030759">
    <property type="protein sequence ID" value="AXA37490.1"/>
    <property type="molecule type" value="Genomic_DNA"/>
</dbReference>
<sequence length="42" mass="4704">MRIRWCVSGTGQGFLGRFLAMLFESFSHKTLSVGSNVTPWQA</sequence>
<name>A0A2Z4Y8C8_SUMC1</name>
<protein>
    <submittedName>
        <fullName evidence="1">Uncharacterized protein</fullName>
    </submittedName>
</protein>
<dbReference type="KEGG" id="schv:BRCON_2748"/>
<reference evidence="1 2" key="1">
    <citation type="submission" date="2018-05" db="EMBL/GenBank/DDBJ databases">
        <title>A metagenomic window into the 2 km-deep terrestrial subsurface aquifer revealed taxonomically and functionally diverse microbial community comprising novel uncultured bacterial lineages.</title>
        <authorList>
            <person name="Kadnikov V.V."/>
            <person name="Mardanov A.V."/>
            <person name="Beletsky A.V."/>
            <person name="Banks D."/>
            <person name="Pimenov N.V."/>
            <person name="Frank Y.A."/>
            <person name="Karnachuk O.V."/>
            <person name="Ravin N.V."/>
        </authorList>
    </citation>
    <scope>NUCLEOTIDE SEQUENCE [LARGE SCALE GENOMIC DNA]</scope>
    <source>
        <strain evidence="1">BY</strain>
    </source>
</reference>
<evidence type="ECO:0000313" key="1">
    <source>
        <dbReference type="EMBL" id="AXA37490.1"/>
    </source>
</evidence>
<accession>A0A2Z4Y8C8</accession>
<gene>
    <name evidence="1" type="ORF">BRCON_2748</name>
</gene>
<organism evidence="1 2">
    <name type="scientific">Sumerlaea chitinivorans</name>
    <dbReference type="NCBI Taxonomy" id="2250252"/>
    <lineage>
        <taxon>Bacteria</taxon>
        <taxon>Candidatus Sumerlaeota</taxon>
        <taxon>Candidatus Sumerlaeia</taxon>
        <taxon>Candidatus Sumerlaeales</taxon>
        <taxon>Candidatus Sumerlaeaceae</taxon>
        <taxon>Candidatus Sumerlaea</taxon>
    </lineage>
</organism>
<dbReference type="Proteomes" id="UP000262583">
    <property type="component" value="Chromosome"/>
</dbReference>
<evidence type="ECO:0000313" key="2">
    <source>
        <dbReference type="Proteomes" id="UP000262583"/>
    </source>
</evidence>
<dbReference type="AlphaFoldDB" id="A0A2Z4Y8C8"/>